<name>A0AAN5AF57_BIFAD</name>
<evidence type="ECO:0000256" key="1">
    <source>
        <dbReference type="SAM" id="Phobius"/>
    </source>
</evidence>
<keyword evidence="1" id="KW-0472">Membrane</keyword>
<dbReference type="Proteomes" id="UP000886943">
    <property type="component" value="Unassembled WGS sequence"/>
</dbReference>
<feature type="transmembrane region" description="Helical" evidence="1">
    <location>
        <begin position="12"/>
        <end position="34"/>
    </location>
</feature>
<evidence type="ECO:0000313" key="3">
    <source>
        <dbReference type="Proteomes" id="UP000886943"/>
    </source>
</evidence>
<reference evidence="2" key="1">
    <citation type="submission" date="2021-08" db="EMBL/GenBank/DDBJ databases">
        <title>Draft genome sequence of the GABA producer Bifidobacterium adolescentis 4-2, isolated from healthy human feces.</title>
        <authorList>
            <person name="Altaib H."/>
            <person name="Niwa R."/>
            <person name="Abe M."/>
            <person name="Suzuki T."/>
        </authorList>
    </citation>
    <scope>NUCLEOTIDE SEQUENCE</scope>
    <source>
        <strain evidence="2">4-2</strain>
    </source>
</reference>
<dbReference type="RefSeq" id="WP_130081819.1">
    <property type="nucleotide sequence ID" value="NZ_AP031418.1"/>
</dbReference>
<comment type="caution">
    <text evidence="2">The sequence shown here is derived from an EMBL/GenBank/DDBJ whole genome shotgun (WGS) entry which is preliminary data.</text>
</comment>
<accession>A0AAN5AF57</accession>
<sequence>MTLKHTNQRRYIIARRCIVVVVVLIFALISYLLICRIIQIRESENLCEVYREDAVAAYDHYSGWINSSEITEYMELSDSDVESPSVLHRFKDDVQDVLDYLDDEPIPTCNAGFFEYDLAEWSKSPKYYDNQLESLCSDAVKSEIELINVIEK</sequence>
<dbReference type="AlphaFoldDB" id="A0AAN5AF57"/>
<organism evidence="2 3">
    <name type="scientific">Bifidobacterium adolescentis</name>
    <dbReference type="NCBI Taxonomy" id="1680"/>
    <lineage>
        <taxon>Bacteria</taxon>
        <taxon>Bacillati</taxon>
        <taxon>Actinomycetota</taxon>
        <taxon>Actinomycetes</taxon>
        <taxon>Bifidobacteriales</taxon>
        <taxon>Bifidobacteriaceae</taxon>
        <taxon>Bifidobacterium</taxon>
    </lineage>
</organism>
<keyword evidence="1" id="KW-1133">Transmembrane helix</keyword>
<evidence type="ECO:0000313" key="2">
    <source>
        <dbReference type="EMBL" id="GJD14609.1"/>
    </source>
</evidence>
<dbReference type="EMBL" id="BPPZ01000009">
    <property type="protein sequence ID" value="GJD14609.1"/>
    <property type="molecule type" value="Genomic_DNA"/>
</dbReference>
<keyword evidence="1" id="KW-0812">Transmembrane</keyword>
<proteinExistence type="predicted"/>
<gene>
    <name evidence="2" type="ORF">BIFAD42_15930</name>
</gene>
<protein>
    <submittedName>
        <fullName evidence="2">Uncharacterized protein</fullName>
    </submittedName>
</protein>